<dbReference type="AlphaFoldDB" id="A0A4E0RL66"/>
<proteinExistence type="predicted"/>
<evidence type="ECO:0000313" key="3">
    <source>
        <dbReference type="EMBL" id="THD28153.1"/>
    </source>
</evidence>
<keyword evidence="2" id="KW-0472">Membrane</keyword>
<organism evidence="3 4">
    <name type="scientific">Fasciola hepatica</name>
    <name type="common">Liver fluke</name>
    <dbReference type="NCBI Taxonomy" id="6192"/>
    <lineage>
        <taxon>Eukaryota</taxon>
        <taxon>Metazoa</taxon>
        <taxon>Spiralia</taxon>
        <taxon>Lophotrochozoa</taxon>
        <taxon>Platyhelminthes</taxon>
        <taxon>Trematoda</taxon>
        <taxon>Digenea</taxon>
        <taxon>Plagiorchiida</taxon>
        <taxon>Echinostomata</taxon>
        <taxon>Echinostomatoidea</taxon>
        <taxon>Fasciolidae</taxon>
        <taxon>Fasciola</taxon>
    </lineage>
</organism>
<dbReference type="EMBL" id="JXXN02000223">
    <property type="protein sequence ID" value="THD28153.1"/>
    <property type="molecule type" value="Genomic_DNA"/>
</dbReference>
<dbReference type="Proteomes" id="UP000230066">
    <property type="component" value="Unassembled WGS sequence"/>
</dbReference>
<sequence>MTKESFFCKVDEASKAYEASNFLHAENLSRHVLQQGCNETHCCPKFTIALFLAAKSHAQIMHNEQILSDLVAAEPQQTTCILSHNFPEDLNTFHGTEDDFNAMRHKSISAAVSTRKISVDNLSIVLFLCSLCLDYGLYKYALNLALQLHLSGWSSEQSDDTTITCPHDAESGSIPDLSEFDQIPVEGDYLSLDLPPVGLTRDLWMRIVECCRGLSPYIGPAESEWAFQKWNTPEQEKLNGDREYPVQPLTVNKVDRQPPDSNGERYFSRVHEFSVKEEHLRTHAHAIHDSEMQSSASPHSDTESVQMPDWFRGSDLNEVASQRANDDYLPGMWTEVTAPPFTWRPVRLEDGAVPMAGYNTNNSCPNESKCSSARSMLQSAEEVNGGTKSCTALRHGNSSVNGKDTDNDTDDTDYDHQDNEGSGDNDADDDDDDEGMVTDGWGDRGQDEASAASCELNGSSTTPTQLVPRVSILRIPSVNTEGEPVKTPPKRVRFSLDSAHPSPDLEAEYGGRSNRRRLLDFARRRQLLSHMTTNLADDSDDPYNFLFRINFAPSAWLARGSRSLRYLLHTLFCIRLSLFVAFCILVPLVSSFAILFCSTTLHISWEQLFWPSDIEPNLGMNNVSELDATTKASVSMITGEQICRSVFRWLRDYFPAGPLMRFV</sequence>
<feature type="region of interest" description="Disordered" evidence="1">
    <location>
        <begin position="479"/>
        <end position="509"/>
    </location>
</feature>
<keyword evidence="4" id="KW-1185">Reference proteome</keyword>
<reference evidence="3" key="1">
    <citation type="submission" date="2019-03" db="EMBL/GenBank/DDBJ databases">
        <title>Improved annotation for the trematode Fasciola hepatica.</title>
        <authorList>
            <person name="Choi Y.-J."/>
            <person name="Martin J."/>
            <person name="Mitreva M."/>
        </authorList>
    </citation>
    <scope>NUCLEOTIDE SEQUENCE [LARGE SCALE GENOMIC DNA]</scope>
</reference>
<protein>
    <submittedName>
        <fullName evidence="3">Uncharacterized protein</fullName>
    </submittedName>
</protein>
<name>A0A4E0RL66_FASHE</name>
<feature type="compositionally biased region" description="Polar residues" evidence="1">
    <location>
        <begin position="456"/>
        <end position="465"/>
    </location>
</feature>
<feature type="compositionally biased region" description="Acidic residues" evidence="1">
    <location>
        <begin position="421"/>
        <end position="436"/>
    </location>
</feature>
<keyword evidence="2" id="KW-1133">Transmembrane helix</keyword>
<keyword evidence="2" id="KW-0812">Transmembrane</keyword>
<evidence type="ECO:0000256" key="2">
    <source>
        <dbReference type="SAM" id="Phobius"/>
    </source>
</evidence>
<feature type="transmembrane region" description="Helical" evidence="2">
    <location>
        <begin position="576"/>
        <end position="597"/>
    </location>
</feature>
<evidence type="ECO:0000256" key="1">
    <source>
        <dbReference type="SAM" id="MobiDB-lite"/>
    </source>
</evidence>
<feature type="compositionally biased region" description="Polar residues" evidence="1">
    <location>
        <begin position="387"/>
        <end position="402"/>
    </location>
</feature>
<gene>
    <name evidence="3" type="ORF">D915_000961</name>
</gene>
<feature type="region of interest" description="Disordered" evidence="1">
    <location>
        <begin position="387"/>
        <end position="467"/>
    </location>
</feature>
<evidence type="ECO:0000313" key="4">
    <source>
        <dbReference type="Proteomes" id="UP000230066"/>
    </source>
</evidence>
<comment type="caution">
    <text evidence="3">The sequence shown here is derived from an EMBL/GenBank/DDBJ whole genome shotgun (WGS) entry which is preliminary data.</text>
</comment>
<accession>A0A4E0RL66</accession>